<sequence length="122" mass="13384">MTRSQWHISEADGALILSRRLPAQFDVAVKTVISGGAGLRKARIAHQVRQDMWRALQNLRGFSPVVRVATHGPDLEITAGGTIAGRFPKAATEARVSAVLENPNLRARWARYATALKKEKTT</sequence>
<protein>
    <submittedName>
        <fullName evidence="1">Uncharacterized protein</fullName>
    </submittedName>
</protein>
<dbReference type="EMBL" id="CP028475">
    <property type="protein sequence ID" value="AVW90401.1"/>
    <property type="molecule type" value="Genomic_DNA"/>
</dbReference>
<gene>
    <name evidence="1" type="ORF">DA792_04295</name>
</gene>
<dbReference type="AlphaFoldDB" id="A0A2R4LZR2"/>
<evidence type="ECO:0000313" key="2">
    <source>
        <dbReference type="Proteomes" id="UP000241447"/>
    </source>
</evidence>
<dbReference type="Proteomes" id="UP000241447">
    <property type="component" value="Chromosome"/>
</dbReference>
<evidence type="ECO:0000313" key="1">
    <source>
        <dbReference type="EMBL" id="AVW90401.1"/>
    </source>
</evidence>
<dbReference type="KEGG" id="cbak:DA792_04295"/>
<dbReference type="OrthoDB" id="7658483at2"/>
<organism evidence="1 2">
    <name type="scientific">Celeribacter baekdonensis</name>
    <dbReference type="NCBI Taxonomy" id="875171"/>
    <lineage>
        <taxon>Bacteria</taxon>
        <taxon>Pseudomonadati</taxon>
        <taxon>Pseudomonadota</taxon>
        <taxon>Alphaproteobacteria</taxon>
        <taxon>Rhodobacterales</taxon>
        <taxon>Roseobacteraceae</taxon>
        <taxon>Celeribacter</taxon>
    </lineage>
</organism>
<dbReference type="RefSeq" id="WP_107718403.1">
    <property type="nucleotide sequence ID" value="NZ_CP028475.1"/>
</dbReference>
<reference evidence="1 2" key="1">
    <citation type="submission" date="2018-03" db="EMBL/GenBank/DDBJ databases">
        <title>The Complete Genome of Celeribacter baekdonensis strain LH4, a Thiosulfate-Oxidizing Alphaproteobacterium Isolated from Gulf of Mexico Continental Slope Sediments.</title>
        <authorList>
            <person name="Flood B.E."/>
            <person name="Bailey J.V."/>
            <person name="Leprich D."/>
        </authorList>
    </citation>
    <scope>NUCLEOTIDE SEQUENCE [LARGE SCALE GENOMIC DNA]</scope>
    <source>
        <strain evidence="1 2">LH4</strain>
    </source>
</reference>
<accession>A0A2R4LZR2</accession>
<proteinExistence type="predicted"/>
<name>A0A2R4LZR2_9RHOB</name>